<dbReference type="InterPro" id="IPR000683">
    <property type="entry name" value="Gfo/Idh/MocA-like_OxRdtase_N"/>
</dbReference>
<dbReference type="Pfam" id="PF22725">
    <property type="entry name" value="GFO_IDH_MocA_C3"/>
    <property type="match status" value="1"/>
</dbReference>
<dbReference type="SUPFAM" id="SSF55347">
    <property type="entry name" value="Glyceraldehyde-3-phosphate dehydrogenase-like, C-terminal domain"/>
    <property type="match status" value="1"/>
</dbReference>
<dbReference type="Gene3D" id="3.40.50.720">
    <property type="entry name" value="NAD(P)-binding Rossmann-like Domain"/>
    <property type="match status" value="1"/>
</dbReference>
<dbReference type="EMBL" id="QRDX01000001">
    <property type="protein sequence ID" value="RED50184.1"/>
    <property type="molecule type" value="Genomic_DNA"/>
</dbReference>
<name>A0A3D9HL30_9FLAO</name>
<dbReference type="InterPro" id="IPR036291">
    <property type="entry name" value="NAD(P)-bd_dom_sf"/>
</dbReference>
<keyword evidence="4" id="KW-1185">Reference proteome</keyword>
<protein>
    <submittedName>
        <fullName evidence="3">Putative dehydrogenase</fullName>
    </submittedName>
</protein>
<dbReference type="RefSeq" id="WP_116039132.1">
    <property type="nucleotide sequence ID" value="NZ_QRDX01000001.1"/>
</dbReference>
<sequence length="330" mass="36540">MNRKIKFVIVGSGNIANTYVSAIQNIDNAKIVAAISKRLKAPTKQKDLPAFASLSEVNIDFDAVIICTPPGLHHLNAIEAASLNKHVFCEKPLDVTLSAMDDMITACKKNNVLLGVAYQRRYSSDNPVIKKLLHENKLGKIFSVDLSVKNYRDDNYYNSAPYRGTKDIDGGGPFVQQASHYIDLYNWYFGKPSKIVSKLNTFAHNIEVEDHGAAICTHDSGMISTITASTVCKPGFPAKLEIYTSKGYLIMENDMITHWDMEDLENPTTQSETGNTHTGAATALVEDTTNHEFLINDFIKSINTGKEPLINGEDAKKASEIILEIYDSQF</sequence>
<proteinExistence type="predicted"/>
<dbReference type="PANTHER" id="PTHR43249:SF1">
    <property type="entry name" value="D-GLUCOSIDE 3-DEHYDROGENASE"/>
    <property type="match status" value="1"/>
</dbReference>
<dbReference type="GO" id="GO:0000166">
    <property type="term" value="F:nucleotide binding"/>
    <property type="evidence" value="ECO:0007669"/>
    <property type="project" value="InterPro"/>
</dbReference>
<dbReference type="InterPro" id="IPR052515">
    <property type="entry name" value="Gfo/Idh/MocA_Oxidoreductase"/>
</dbReference>
<dbReference type="Proteomes" id="UP000256629">
    <property type="component" value="Unassembled WGS sequence"/>
</dbReference>
<dbReference type="AlphaFoldDB" id="A0A3D9HL30"/>
<comment type="caution">
    <text evidence="3">The sequence shown here is derived from an EMBL/GenBank/DDBJ whole genome shotgun (WGS) entry which is preliminary data.</text>
</comment>
<evidence type="ECO:0000313" key="4">
    <source>
        <dbReference type="Proteomes" id="UP000256629"/>
    </source>
</evidence>
<evidence type="ECO:0000259" key="2">
    <source>
        <dbReference type="Pfam" id="PF22725"/>
    </source>
</evidence>
<evidence type="ECO:0000313" key="3">
    <source>
        <dbReference type="EMBL" id="RED50184.1"/>
    </source>
</evidence>
<feature type="domain" description="GFO/IDH/MocA-like oxidoreductase" evidence="2">
    <location>
        <begin position="129"/>
        <end position="249"/>
    </location>
</feature>
<dbReference type="Gene3D" id="3.30.360.10">
    <property type="entry name" value="Dihydrodipicolinate Reductase, domain 2"/>
    <property type="match status" value="1"/>
</dbReference>
<evidence type="ECO:0000259" key="1">
    <source>
        <dbReference type="Pfam" id="PF01408"/>
    </source>
</evidence>
<reference evidence="3 4" key="1">
    <citation type="submission" date="2018-07" db="EMBL/GenBank/DDBJ databases">
        <title>Genomic Encyclopedia of Type Strains, Phase III (KMG-III): the genomes of soil and plant-associated and newly described type strains.</title>
        <authorList>
            <person name="Whitman W."/>
        </authorList>
    </citation>
    <scope>NUCLEOTIDE SEQUENCE [LARGE SCALE GENOMIC DNA]</scope>
    <source>
        <strain evidence="3 4">CECT 8487</strain>
    </source>
</reference>
<dbReference type="InterPro" id="IPR055170">
    <property type="entry name" value="GFO_IDH_MocA-like_dom"/>
</dbReference>
<gene>
    <name evidence="3" type="ORF">DFQ02_101208</name>
</gene>
<organism evidence="3 4">
    <name type="scientific">Seonamhaeicola aphaedonensis</name>
    <dbReference type="NCBI Taxonomy" id="1461338"/>
    <lineage>
        <taxon>Bacteria</taxon>
        <taxon>Pseudomonadati</taxon>
        <taxon>Bacteroidota</taxon>
        <taxon>Flavobacteriia</taxon>
        <taxon>Flavobacteriales</taxon>
        <taxon>Flavobacteriaceae</taxon>
    </lineage>
</organism>
<feature type="domain" description="Gfo/Idh/MocA-like oxidoreductase N-terminal" evidence="1">
    <location>
        <begin position="5"/>
        <end position="118"/>
    </location>
</feature>
<dbReference type="SUPFAM" id="SSF51735">
    <property type="entry name" value="NAD(P)-binding Rossmann-fold domains"/>
    <property type="match status" value="1"/>
</dbReference>
<dbReference type="PANTHER" id="PTHR43249">
    <property type="entry name" value="UDP-N-ACETYL-2-AMINO-2-DEOXY-D-GLUCURONATE OXIDASE"/>
    <property type="match status" value="1"/>
</dbReference>
<dbReference type="Pfam" id="PF01408">
    <property type="entry name" value="GFO_IDH_MocA"/>
    <property type="match status" value="1"/>
</dbReference>
<accession>A0A3D9HL30</accession>
<dbReference type="OrthoDB" id="9815825at2"/>